<dbReference type="EMBL" id="JX904294">
    <property type="protein sequence ID" value="AGA18334.1"/>
    <property type="molecule type" value="Genomic_DNA"/>
</dbReference>
<accession>S4TEI3</accession>
<name>S4TEI3_9VIRU</name>
<evidence type="ECO:0000313" key="2">
    <source>
        <dbReference type="EMBL" id="AGA18334.1"/>
    </source>
</evidence>
<proteinExistence type="predicted"/>
<reference evidence="2" key="1">
    <citation type="journal article" date="2013" name="ISME J.">
        <title>Previously unknown and highly divergent ssDNA viruses populate the oceans.</title>
        <authorList>
            <person name="Labonte J.M."/>
            <person name="Suttle C.A."/>
        </authorList>
    </citation>
    <scope>NUCLEOTIDE SEQUENCE</scope>
</reference>
<protein>
    <submittedName>
        <fullName evidence="2">Uncharacterized protein</fullName>
    </submittedName>
</protein>
<sequence>MAAQRAPRVRAPREDAYTPGRIDTLSNLKTSAGPHGGASTERRFRIMVKPFVLCLDNGEVELLVTVLAQAAADLPPGATHAVVARIFLAKIAAYEEVYAYGTGQGVGSLLPLDAKKVWADHEGTGTTIAEDTSFDLNVLAGFVTAGGSTQGATVIRTLVDFTWWGTAAVTAGDKITLGLHTYSTGLGAIADPINEPYADWAQVSTLYAGREHGLLGAGVPQTVHLDVHSMRKLDEVGTSWFLTGIYTAPGSATTANYKVRVRTLLLLP</sequence>
<feature type="region of interest" description="Disordered" evidence="1">
    <location>
        <begin position="1"/>
        <end position="36"/>
    </location>
</feature>
<evidence type="ECO:0000256" key="1">
    <source>
        <dbReference type="SAM" id="MobiDB-lite"/>
    </source>
</evidence>
<organism evidence="2">
    <name type="scientific">uncultured marine virus</name>
    <dbReference type="NCBI Taxonomy" id="186617"/>
    <lineage>
        <taxon>Viruses</taxon>
        <taxon>environmental samples</taxon>
    </lineage>
</organism>